<dbReference type="GO" id="GO:0006144">
    <property type="term" value="P:purine nucleobase metabolic process"/>
    <property type="evidence" value="ECO:0007669"/>
    <property type="project" value="UniProtKB-KW"/>
</dbReference>
<comment type="pathway">
    <text evidence="2">Purine metabolism; urate degradation; (S)-allantoin from urate: step 3/3.</text>
</comment>
<dbReference type="NCBIfam" id="TIGR03164">
    <property type="entry name" value="UHCUDC"/>
    <property type="match status" value="1"/>
</dbReference>
<reference evidence="8" key="1">
    <citation type="submission" date="2018-06" db="EMBL/GenBank/DDBJ databases">
        <authorList>
            <person name="Zhirakovskaya E."/>
        </authorList>
    </citation>
    <scope>NUCLEOTIDE SEQUENCE</scope>
</reference>
<dbReference type="InterPro" id="IPR036778">
    <property type="entry name" value="OHCU_decarboxylase_sf"/>
</dbReference>
<dbReference type="InterPro" id="IPR018020">
    <property type="entry name" value="OHCU_decarboxylase"/>
</dbReference>
<dbReference type="Gene3D" id="1.10.3330.10">
    <property type="entry name" value="Oxo-4-hydroxy-4-carboxy-5-ureidoimidazoline decarboxylase"/>
    <property type="match status" value="1"/>
</dbReference>
<dbReference type="UniPathway" id="UPA00394">
    <property type="reaction ID" value="UER00652"/>
</dbReference>
<evidence type="ECO:0000256" key="5">
    <source>
        <dbReference type="ARBA" id="ARBA00022793"/>
    </source>
</evidence>
<feature type="domain" description="Oxo-4-hydroxy-4-carboxy-5-ureidoimidazoline decarboxylase" evidence="7">
    <location>
        <begin position="18"/>
        <end position="175"/>
    </location>
</feature>
<evidence type="ECO:0000259" key="7">
    <source>
        <dbReference type="Pfam" id="PF09349"/>
    </source>
</evidence>
<dbReference type="SUPFAM" id="SSF158694">
    <property type="entry name" value="UraD-Like"/>
    <property type="match status" value="1"/>
</dbReference>
<evidence type="ECO:0000256" key="3">
    <source>
        <dbReference type="ARBA" id="ARBA00012257"/>
    </source>
</evidence>
<organism evidence="8">
    <name type="scientific">hydrothermal vent metagenome</name>
    <dbReference type="NCBI Taxonomy" id="652676"/>
    <lineage>
        <taxon>unclassified sequences</taxon>
        <taxon>metagenomes</taxon>
        <taxon>ecological metagenomes</taxon>
    </lineage>
</organism>
<evidence type="ECO:0000256" key="4">
    <source>
        <dbReference type="ARBA" id="ARBA00022631"/>
    </source>
</evidence>
<dbReference type="EC" id="4.1.1.97" evidence="3"/>
<evidence type="ECO:0000256" key="2">
    <source>
        <dbReference type="ARBA" id="ARBA00004754"/>
    </source>
</evidence>
<dbReference type="PANTHER" id="PTHR43466">
    <property type="entry name" value="2-OXO-4-HYDROXY-4-CARBOXY-5-UREIDOIMIDAZOLINE DECARBOXYLASE-RELATED"/>
    <property type="match status" value="1"/>
</dbReference>
<proteinExistence type="predicted"/>
<dbReference type="EMBL" id="UOEM01000031">
    <property type="protein sequence ID" value="VAW11343.1"/>
    <property type="molecule type" value="Genomic_DNA"/>
</dbReference>
<sequence>MADPSRAPFPLPPPLPSTMGREAFVDRFGGIYEHSPWVAEAAHDGGIGAGEDTAPGLAAAMARALEAATGDQKLALIRAHPDLAGKAAVRGGLTPASTSEQTGAGLDQCSAEEFSRFENLNATYRAKFGFPFIFAVGGKTRYDILDAFEARIAQDPDMEFATALEQINKIAALRLMAL</sequence>
<protein>
    <recommendedName>
        <fullName evidence="3">2-oxo-4-hydroxy-4-carboxy-5-ureidoimidazoline decarboxylase</fullName>
        <ecNumber evidence="3">4.1.1.97</ecNumber>
    </recommendedName>
</protein>
<keyword evidence="6 8" id="KW-0456">Lyase</keyword>
<dbReference type="AlphaFoldDB" id="A0A3B0T5I2"/>
<dbReference type="PANTHER" id="PTHR43466:SF1">
    <property type="entry name" value="2-OXO-4-HYDROXY-4-CARBOXY-5-UREIDOIMIDAZOLINE DECARBOXYLASE-RELATED"/>
    <property type="match status" value="1"/>
</dbReference>
<dbReference type="InterPro" id="IPR017580">
    <property type="entry name" value="OHCU_decarboxylase-1"/>
</dbReference>
<keyword evidence="4" id="KW-0659">Purine metabolism</keyword>
<dbReference type="GO" id="GO:0051997">
    <property type="term" value="F:2-oxo-4-hydroxy-4-carboxy-5-ureidoimidazoline decarboxylase activity"/>
    <property type="evidence" value="ECO:0007669"/>
    <property type="project" value="UniProtKB-EC"/>
</dbReference>
<evidence type="ECO:0000313" key="8">
    <source>
        <dbReference type="EMBL" id="VAW11343.1"/>
    </source>
</evidence>
<dbReference type="GO" id="GO:0019628">
    <property type="term" value="P:urate catabolic process"/>
    <property type="evidence" value="ECO:0007669"/>
    <property type="project" value="UniProtKB-UniPathway"/>
</dbReference>
<dbReference type="GO" id="GO:0000255">
    <property type="term" value="P:allantoin metabolic process"/>
    <property type="evidence" value="ECO:0007669"/>
    <property type="project" value="InterPro"/>
</dbReference>
<name>A0A3B0T5I2_9ZZZZ</name>
<dbReference type="Pfam" id="PF09349">
    <property type="entry name" value="OHCU_decarbox"/>
    <property type="match status" value="1"/>
</dbReference>
<gene>
    <name evidence="8" type="ORF">MNBD_ALPHA09-681</name>
</gene>
<evidence type="ECO:0000256" key="6">
    <source>
        <dbReference type="ARBA" id="ARBA00023239"/>
    </source>
</evidence>
<keyword evidence="5" id="KW-0210">Decarboxylase</keyword>
<accession>A0A3B0T5I2</accession>
<dbReference type="GO" id="GO:0005777">
    <property type="term" value="C:peroxisome"/>
    <property type="evidence" value="ECO:0007669"/>
    <property type="project" value="TreeGrafter"/>
</dbReference>
<evidence type="ECO:0000256" key="1">
    <source>
        <dbReference type="ARBA" id="ARBA00001163"/>
    </source>
</evidence>
<comment type="catalytic activity">
    <reaction evidence="1">
        <text>5-hydroxy-2-oxo-4-ureido-2,5-dihydro-1H-imidazole-5-carboxylate + H(+) = (S)-allantoin + CO2</text>
        <dbReference type="Rhea" id="RHEA:26301"/>
        <dbReference type="ChEBI" id="CHEBI:15378"/>
        <dbReference type="ChEBI" id="CHEBI:15678"/>
        <dbReference type="ChEBI" id="CHEBI:16526"/>
        <dbReference type="ChEBI" id="CHEBI:58639"/>
        <dbReference type="EC" id="4.1.1.97"/>
    </reaction>
</comment>